<proteinExistence type="predicted"/>
<keyword evidence="4" id="KW-1185">Reference proteome</keyword>
<sequence>MFIHGGGFTGGTKTKPEIIDMAGYFASRGWVFVSIDYRTAEELITISGTSQEELLSFYKGIAPQEWIEHALQGVETVKQFEQAIAMYMAQRDAKAALRWIVANASIYNIDSDYITVGGASAGAITTIALGISNLEDFRDEISITDDPTLSTTNLDESYEVKSMVYFWGSNVKVELFEAVYGTYLYDDNDPELFLAHGTNDVNPSTPYSEATELKDIYDSLGLHNELVTLEGAGHGAWDATVDGKSLSDMTFDFILERQKLSVE</sequence>
<evidence type="ECO:0000313" key="3">
    <source>
        <dbReference type="EMBL" id="AIY66379.1"/>
    </source>
</evidence>
<dbReference type="PANTHER" id="PTHR48081">
    <property type="entry name" value="AB HYDROLASE SUPERFAMILY PROTEIN C4A8.06C"/>
    <property type="match status" value="1"/>
</dbReference>
<dbReference type="EMBL" id="CP009888">
    <property type="protein sequence ID" value="AIY66379.1"/>
    <property type="molecule type" value="Genomic_DNA"/>
</dbReference>
<dbReference type="InterPro" id="IPR001375">
    <property type="entry name" value="Peptidase_S9_cat"/>
</dbReference>
<feature type="domain" description="Peptidase S9 prolyl oligopeptidase catalytic" evidence="2">
    <location>
        <begin position="78"/>
        <end position="255"/>
    </location>
</feature>
<dbReference type="STRING" id="1348114.OM33_12210"/>
<accession>A0A0A7EIB2</accession>
<dbReference type="Pfam" id="PF00326">
    <property type="entry name" value="Peptidase_S9"/>
    <property type="match status" value="1"/>
</dbReference>
<reference evidence="3 4" key="1">
    <citation type="submission" date="2014-11" db="EMBL/GenBank/DDBJ databases">
        <title>Complete Genome Sequence of Pseudoalteromonas sp. Strain OCN003 Isolated from Kaneohe Bay, Oahu, Hawaii.</title>
        <authorList>
            <person name="Beurmann S."/>
            <person name="Videau P."/>
            <person name="Ushijima B."/>
            <person name="Smith A.M."/>
            <person name="Aeby G.S."/>
            <person name="Callahan S.M."/>
            <person name="Belcaid M."/>
        </authorList>
    </citation>
    <scope>NUCLEOTIDE SEQUENCE [LARGE SCALE GENOMIC DNA]</scope>
    <source>
        <strain evidence="3 4">OCN003</strain>
    </source>
</reference>
<name>A0A0A7EIB2_9GAMM</name>
<dbReference type="Gene3D" id="3.40.50.1820">
    <property type="entry name" value="alpha/beta hydrolase"/>
    <property type="match status" value="1"/>
</dbReference>
<gene>
    <name evidence="3" type="ORF">OM33_12210</name>
</gene>
<keyword evidence="1" id="KW-0378">Hydrolase</keyword>
<protein>
    <recommendedName>
        <fullName evidence="2">Peptidase S9 prolyl oligopeptidase catalytic domain-containing protein</fullName>
    </recommendedName>
</protein>
<evidence type="ECO:0000259" key="2">
    <source>
        <dbReference type="Pfam" id="PF00326"/>
    </source>
</evidence>
<dbReference type="AlphaFoldDB" id="A0A0A7EIB2"/>
<organism evidence="3 4">
    <name type="scientific">Pseudoalteromonas piratica</name>
    <dbReference type="NCBI Taxonomy" id="1348114"/>
    <lineage>
        <taxon>Bacteria</taxon>
        <taxon>Pseudomonadati</taxon>
        <taxon>Pseudomonadota</taxon>
        <taxon>Gammaproteobacteria</taxon>
        <taxon>Alteromonadales</taxon>
        <taxon>Pseudoalteromonadaceae</taxon>
        <taxon>Pseudoalteromonas</taxon>
    </lineage>
</organism>
<evidence type="ECO:0000313" key="4">
    <source>
        <dbReference type="Proteomes" id="UP000030341"/>
    </source>
</evidence>
<dbReference type="GO" id="GO:0006508">
    <property type="term" value="P:proteolysis"/>
    <property type="evidence" value="ECO:0007669"/>
    <property type="project" value="InterPro"/>
</dbReference>
<dbReference type="eggNOG" id="COG0657">
    <property type="taxonomic scope" value="Bacteria"/>
</dbReference>
<evidence type="ECO:0000256" key="1">
    <source>
        <dbReference type="ARBA" id="ARBA00022801"/>
    </source>
</evidence>
<dbReference type="InterPro" id="IPR029058">
    <property type="entry name" value="AB_hydrolase_fold"/>
</dbReference>
<dbReference type="Proteomes" id="UP000030341">
    <property type="component" value="Chromosome 1"/>
</dbReference>
<dbReference type="HOGENOM" id="CLU_1057146_0_0_6"/>
<dbReference type="SUPFAM" id="SSF53474">
    <property type="entry name" value="alpha/beta-Hydrolases"/>
    <property type="match status" value="1"/>
</dbReference>
<dbReference type="GO" id="GO:0008236">
    <property type="term" value="F:serine-type peptidase activity"/>
    <property type="evidence" value="ECO:0007669"/>
    <property type="project" value="InterPro"/>
</dbReference>
<dbReference type="KEGG" id="pseo:OM33_12210"/>
<dbReference type="OrthoDB" id="9775851at2"/>
<dbReference type="InterPro" id="IPR050300">
    <property type="entry name" value="GDXG_lipolytic_enzyme"/>
</dbReference>